<evidence type="ECO:0000256" key="3">
    <source>
        <dbReference type="SAM" id="Phobius"/>
    </source>
</evidence>
<dbReference type="AlphaFoldDB" id="A0A8W8JEN4"/>
<keyword evidence="3" id="KW-0472">Membrane</keyword>
<keyword evidence="1" id="KW-0245">EGF-like domain</keyword>
<feature type="region of interest" description="Disordered" evidence="2">
    <location>
        <begin position="187"/>
        <end position="210"/>
    </location>
</feature>
<feature type="compositionally biased region" description="Basic and acidic residues" evidence="2">
    <location>
        <begin position="192"/>
        <end position="202"/>
    </location>
</feature>
<protein>
    <recommendedName>
        <fullName evidence="6">Multiple epidermal growth factor-like domains 6</fullName>
    </recommendedName>
</protein>
<sequence length="245" mass="27929">MDEKNLENEDCLPGYHGQNCSEQCRYPNYGKYCQGFCECKEQFCDISTGCFSPDVGCRNGYFGDRCVNRCRYPTYGKDCQKACQCIEPNCNFMTGCYVSTDMNQSSGYLYTTTTQHNTMQHNAEKSSMAVIVAVSVLSSIFVSAFITLVIWRLKKRDVIKRRTSQNSSPLREQRQVFIDTKNETTKNYCSGDDSRPSHKYDSSTEVSTDLSHPGFDRNVLQRESIASTIKFDINSCTYEPVLYAF</sequence>
<dbReference type="EnsemblMetazoa" id="G18841.2">
    <property type="protein sequence ID" value="G18841.2:cds"/>
    <property type="gene ID" value="G18841"/>
</dbReference>
<evidence type="ECO:0000313" key="4">
    <source>
        <dbReference type="EnsemblMetazoa" id="G18841.2:cds"/>
    </source>
</evidence>
<feature type="transmembrane region" description="Helical" evidence="3">
    <location>
        <begin position="128"/>
        <end position="151"/>
    </location>
</feature>
<name>A0A8W8JEN4_MAGGI</name>
<dbReference type="GO" id="GO:0005044">
    <property type="term" value="F:scavenger receptor activity"/>
    <property type="evidence" value="ECO:0007669"/>
    <property type="project" value="InterPro"/>
</dbReference>
<dbReference type="Proteomes" id="UP000005408">
    <property type="component" value="Unassembled WGS sequence"/>
</dbReference>
<dbReference type="Gene3D" id="2.170.300.10">
    <property type="entry name" value="Tie2 ligand-binding domain superfamily"/>
    <property type="match status" value="1"/>
</dbReference>
<proteinExistence type="predicted"/>
<dbReference type="InterPro" id="IPR042635">
    <property type="entry name" value="MEGF10/SREC1/2-like"/>
</dbReference>
<keyword evidence="3" id="KW-1133">Transmembrane helix</keyword>
<reference evidence="4" key="1">
    <citation type="submission" date="2022-08" db="UniProtKB">
        <authorList>
            <consortium name="EnsemblMetazoa"/>
        </authorList>
    </citation>
    <scope>IDENTIFICATION</scope>
    <source>
        <strain evidence="4">05x7-T-G4-1.051#20</strain>
    </source>
</reference>
<evidence type="ECO:0008006" key="6">
    <source>
        <dbReference type="Google" id="ProtNLM"/>
    </source>
</evidence>
<keyword evidence="5" id="KW-1185">Reference proteome</keyword>
<keyword evidence="3" id="KW-0812">Transmembrane</keyword>
<dbReference type="PANTHER" id="PTHR24043:SF8">
    <property type="entry name" value="EGF-LIKE DOMAIN-CONTAINING PROTEIN"/>
    <property type="match status" value="1"/>
</dbReference>
<evidence type="ECO:0000256" key="1">
    <source>
        <dbReference type="ARBA" id="ARBA00022536"/>
    </source>
</evidence>
<dbReference type="PANTHER" id="PTHR24043">
    <property type="entry name" value="SCAVENGER RECEPTOR CLASS F"/>
    <property type="match status" value="1"/>
</dbReference>
<evidence type="ECO:0000256" key="2">
    <source>
        <dbReference type="SAM" id="MobiDB-lite"/>
    </source>
</evidence>
<accession>A0A8W8JEN4</accession>
<organism evidence="4 5">
    <name type="scientific">Magallana gigas</name>
    <name type="common">Pacific oyster</name>
    <name type="synonym">Crassostrea gigas</name>
    <dbReference type="NCBI Taxonomy" id="29159"/>
    <lineage>
        <taxon>Eukaryota</taxon>
        <taxon>Metazoa</taxon>
        <taxon>Spiralia</taxon>
        <taxon>Lophotrochozoa</taxon>
        <taxon>Mollusca</taxon>
        <taxon>Bivalvia</taxon>
        <taxon>Autobranchia</taxon>
        <taxon>Pteriomorphia</taxon>
        <taxon>Ostreida</taxon>
        <taxon>Ostreoidea</taxon>
        <taxon>Ostreidae</taxon>
        <taxon>Magallana</taxon>
    </lineage>
</organism>
<evidence type="ECO:0000313" key="5">
    <source>
        <dbReference type="Proteomes" id="UP000005408"/>
    </source>
</evidence>